<name>M6G9W2_LEPIR</name>
<dbReference type="AlphaFoldDB" id="M6G9W2"/>
<protein>
    <submittedName>
        <fullName evidence="1">Uncharacterized protein</fullName>
    </submittedName>
</protein>
<comment type="caution">
    <text evidence="1">The sequence shown here is derived from an EMBL/GenBank/DDBJ whole genome shotgun (WGS) entry which is preliminary data.</text>
</comment>
<dbReference type="EMBL" id="AFLW02000242">
    <property type="protein sequence ID" value="EMM79344.1"/>
    <property type="molecule type" value="Genomic_DNA"/>
</dbReference>
<evidence type="ECO:0000313" key="1">
    <source>
        <dbReference type="EMBL" id="EMM79344.1"/>
    </source>
</evidence>
<sequence>MCIFKNGLRGFFFGGVNDYELKRLGLANAMKKMQLQQFQG</sequence>
<accession>M6G9W2</accession>
<evidence type="ECO:0000313" key="2">
    <source>
        <dbReference type="Proteomes" id="UP000012128"/>
    </source>
</evidence>
<dbReference type="Proteomes" id="UP000012128">
    <property type="component" value="Unassembled WGS sequence"/>
</dbReference>
<proteinExistence type="predicted"/>
<organism evidence="1 2">
    <name type="scientific">Leptospira interrogans str. 2006001854</name>
    <dbReference type="NCBI Taxonomy" id="1001590"/>
    <lineage>
        <taxon>Bacteria</taxon>
        <taxon>Pseudomonadati</taxon>
        <taxon>Spirochaetota</taxon>
        <taxon>Spirochaetia</taxon>
        <taxon>Leptospirales</taxon>
        <taxon>Leptospiraceae</taxon>
        <taxon>Leptospira</taxon>
    </lineage>
</organism>
<reference evidence="1 2" key="1">
    <citation type="submission" date="2013-01" db="EMBL/GenBank/DDBJ databases">
        <authorList>
            <person name="Harkins D.M."/>
            <person name="Durkin A.S."/>
            <person name="Brinkac L.M."/>
            <person name="Haft D.H."/>
            <person name="Selengut J.D."/>
            <person name="Sanka R."/>
            <person name="DePew J."/>
            <person name="Purushe J."/>
            <person name="Hospenthal D.R."/>
            <person name="Murray C.K."/>
            <person name="Pimentel G."/>
            <person name="Wasfy M."/>
            <person name="Parker T."/>
            <person name="Miller R.S."/>
            <person name="Vinetz J.M."/>
            <person name="Sutton G.G."/>
            <person name="Nierman W.C."/>
            <person name="Fouts D.E."/>
        </authorList>
    </citation>
    <scope>NUCLEOTIDE SEQUENCE [LARGE SCALE GENOMIC DNA]</scope>
    <source>
        <strain evidence="1 2">2006001854</strain>
    </source>
</reference>
<gene>
    <name evidence="1" type="ORF">LEP1GSC037_0398</name>
</gene>